<dbReference type="AlphaFoldDB" id="A9UPN6"/>
<accession>A9UPN6</accession>
<proteinExistence type="predicted"/>
<evidence type="ECO:0000313" key="3">
    <source>
        <dbReference type="EMBL" id="EDQ92454.1"/>
    </source>
</evidence>
<protein>
    <submittedName>
        <fullName evidence="3">Uncharacterized protein</fullName>
    </submittedName>
</protein>
<evidence type="ECO:0000313" key="4">
    <source>
        <dbReference type="Proteomes" id="UP000001357"/>
    </source>
</evidence>
<dbReference type="EMBL" id="CH991543">
    <property type="protein sequence ID" value="EDQ92454.1"/>
    <property type="molecule type" value="Genomic_DNA"/>
</dbReference>
<evidence type="ECO:0000256" key="2">
    <source>
        <dbReference type="SAM" id="MobiDB-lite"/>
    </source>
</evidence>
<dbReference type="InParanoid" id="A9UPN6"/>
<feature type="compositionally biased region" description="Polar residues" evidence="2">
    <location>
        <begin position="73"/>
        <end position="82"/>
    </location>
</feature>
<keyword evidence="1" id="KW-0175">Coiled coil</keyword>
<organism evidence="3 4">
    <name type="scientific">Monosiga brevicollis</name>
    <name type="common">Choanoflagellate</name>
    <dbReference type="NCBI Taxonomy" id="81824"/>
    <lineage>
        <taxon>Eukaryota</taxon>
        <taxon>Choanoflagellata</taxon>
        <taxon>Craspedida</taxon>
        <taxon>Salpingoecidae</taxon>
        <taxon>Monosiga</taxon>
    </lineage>
</organism>
<dbReference type="STRING" id="81824.A9UPN6"/>
<dbReference type="Proteomes" id="UP000001357">
    <property type="component" value="Unassembled WGS sequence"/>
</dbReference>
<dbReference type="RefSeq" id="XP_001742216.1">
    <property type="nucleotide sequence ID" value="XM_001742164.1"/>
</dbReference>
<feature type="region of interest" description="Disordered" evidence="2">
    <location>
        <begin position="243"/>
        <end position="264"/>
    </location>
</feature>
<keyword evidence="4" id="KW-1185">Reference proteome</keyword>
<feature type="compositionally biased region" description="Polar residues" evidence="2">
    <location>
        <begin position="467"/>
        <end position="476"/>
    </location>
</feature>
<sequence>MSAEEELQAEVEELQRQLEKQRALARQHQDELERACLQLEQTAESQRQHILVLEKRMRDLDRLQEEQNDSDQRQAGTISKQNLEIRKLHFQQRRQSPSPRGSFTKLGADTSPEQQKRVTISSATSAAAVQARQKAKAAYLSKQQELRDRQDNVARFEDMMALASRRKAELSQEQERTAQAAEAQARAFQEEISRLRDLLDEERELRRSLEHATGFQNEVSSADMGGSGSLADELALAALDPTANLDKSPSEPAESSEPDQLTGERVTLGVPLSLASETSAWLLLIICPGAWLDEFSQLAALEAEKGNEPLDNAEHNGVAEGECQSLDIDTEEQELSELAQQAEELAELRADLEEACEARDMLWSQTVKLKEERQATLRQTDAANRELAKALSELNDTKLERDSLQRRLLRRGKRLVELQQLAIARGFHAEAEAVIRHADAVSRQFAPAEMAMRQRTNTMQRLEGRRQSQSLPQGSDPSPLAAARAAARAAASGQTHAAASHSAPASPSTMQSGLNLAGPGARVRGATLSGAASTRAPAARRASSSSRMWMPVQPALIEDEAPAAAGMRPTRSATVSLFGNRRLRRASDAGSLAPPSKPPLPPRQLLDEA</sequence>
<feature type="coiled-coil region" evidence="1">
    <location>
        <begin position="328"/>
        <end position="407"/>
    </location>
</feature>
<reference evidence="3 4" key="1">
    <citation type="journal article" date="2008" name="Nature">
        <title>The genome of the choanoflagellate Monosiga brevicollis and the origin of metazoans.</title>
        <authorList>
            <consortium name="JGI Sequencing"/>
            <person name="King N."/>
            <person name="Westbrook M.J."/>
            <person name="Young S.L."/>
            <person name="Kuo A."/>
            <person name="Abedin M."/>
            <person name="Chapman J."/>
            <person name="Fairclough S."/>
            <person name="Hellsten U."/>
            <person name="Isogai Y."/>
            <person name="Letunic I."/>
            <person name="Marr M."/>
            <person name="Pincus D."/>
            <person name="Putnam N."/>
            <person name="Rokas A."/>
            <person name="Wright K.J."/>
            <person name="Zuzow R."/>
            <person name="Dirks W."/>
            <person name="Good M."/>
            <person name="Goodstein D."/>
            <person name="Lemons D."/>
            <person name="Li W."/>
            <person name="Lyons J.B."/>
            <person name="Morris A."/>
            <person name="Nichols S."/>
            <person name="Richter D.J."/>
            <person name="Salamov A."/>
            <person name="Bork P."/>
            <person name="Lim W.A."/>
            <person name="Manning G."/>
            <person name="Miller W.T."/>
            <person name="McGinnis W."/>
            <person name="Shapiro H."/>
            <person name="Tjian R."/>
            <person name="Grigoriev I.V."/>
            <person name="Rokhsar D."/>
        </authorList>
    </citation>
    <scope>NUCLEOTIDE SEQUENCE [LARGE SCALE GENOMIC DNA]</scope>
    <source>
        <strain evidence="4">MX1 / ATCC 50154</strain>
    </source>
</reference>
<feature type="compositionally biased region" description="Low complexity" evidence="2">
    <location>
        <begin position="529"/>
        <end position="547"/>
    </location>
</feature>
<feature type="coiled-coil region" evidence="1">
    <location>
        <begin position="153"/>
        <end position="212"/>
    </location>
</feature>
<dbReference type="KEGG" id="mbr:MONBRDRAFT_35520"/>
<gene>
    <name evidence="3" type="ORF">MONBRDRAFT_35520</name>
</gene>
<evidence type="ECO:0000256" key="1">
    <source>
        <dbReference type="SAM" id="Coils"/>
    </source>
</evidence>
<name>A9UPN6_MONBE</name>
<feature type="compositionally biased region" description="Low complexity" evidence="2">
    <location>
        <begin position="481"/>
        <end position="508"/>
    </location>
</feature>
<dbReference type="GeneID" id="5887999"/>
<feature type="region of interest" description="Disordered" evidence="2">
    <location>
        <begin position="561"/>
        <end position="609"/>
    </location>
</feature>
<feature type="region of interest" description="Disordered" evidence="2">
    <location>
        <begin position="457"/>
        <end position="547"/>
    </location>
</feature>
<feature type="region of interest" description="Disordered" evidence="2">
    <location>
        <begin position="62"/>
        <end position="117"/>
    </location>
</feature>